<evidence type="ECO:0000256" key="1">
    <source>
        <dbReference type="ARBA" id="ARBA00022737"/>
    </source>
</evidence>
<proteinExistence type="predicted"/>
<gene>
    <name evidence="2" type="ORF">RHSIM_Rhsim03G0117300</name>
</gene>
<accession>A0A834H7F0</accession>
<keyword evidence="3" id="KW-1185">Reference proteome</keyword>
<evidence type="ECO:0000313" key="3">
    <source>
        <dbReference type="Proteomes" id="UP000626092"/>
    </source>
</evidence>
<dbReference type="EMBL" id="WJXA01000003">
    <property type="protein sequence ID" value="KAF7147050.1"/>
    <property type="molecule type" value="Genomic_DNA"/>
</dbReference>
<dbReference type="InterPro" id="IPR002885">
    <property type="entry name" value="PPR_rpt"/>
</dbReference>
<dbReference type="AlphaFoldDB" id="A0A834H7F0"/>
<evidence type="ECO:0008006" key="4">
    <source>
        <dbReference type="Google" id="ProtNLM"/>
    </source>
</evidence>
<sequence length="185" mass="20611">MIAAYAHHGCGDEAISLFKKMCNLDKQPNDVTNVGLLAACSHAGLVDEGLKYLDELTRDNSIQIRQEHYACLVDLCGRAGKLMETFEFIQKLPTEPSANIWGALLAECNVHGNTDIGKLASMKILEVEPENTELELAGEEEDDWKWEAEPAMWHPVEDEDPLDVTTLPLLFHGDEVQQEPDLLNP</sequence>
<dbReference type="Gene3D" id="1.25.40.10">
    <property type="entry name" value="Tetratricopeptide repeat domain"/>
    <property type="match status" value="1"/>
</dbReference>
<dbReference type="GO" id="GO:0009451">
    <property type="term" value="P:RNA modification"/>
    <property type="evidence" value="ECO:0007669"/>
    <property type="project" value="InterPro"/>
</dbReference>
<dbReference type="FunFam" id="1.25.40.10:FF:000158">
    <property type="entry name" value="pentatricopeptide repeat-containing protein At2g33680"/>
    <property type="match status" value="1"/>
</dbReference>
<dbReference type="NCBIfam" id="TIGR00756">
    <property type="entry name" value="PPR"/>
    <property type="match status" value="1"/>
</dbReference>
<keyword evidence="1" id="KW-0677">Repeat</keyword>
<dbReference type="InterPro" id="IPR011990">
    <property type="entry name" value="TPR-like_helical_dom_sf"/>
</dbReference>
<evidence type="ECO:0000313" key="2">
    <source>
        <dbReference type="EMBL" id="KAF7147050.1"/>
    </source>
</evidence>
<comment type="caution">
    <text evidence="2">The sequence shown here is derived from an EMBL/GenBank/DDBJ whole genome shotgun (WGS) entry which is preliminary data.</text>
</comment>
<dbReference type="Proteomes" id="UP000626092">
    <property type="component" value="Unassembled WGS sequence"/>
</dbReference>
<dbReference type="InterPro" id="IPR046960">
    <property type="entry name" value="PPR_At4g14850-like_plant"/>
</dbReference>
<dbReference type="GO" id="GO:0099402">
    <property type="term" value="P:plant organ development"/>
    <property type="evidence" value="ECO:0007669"/>
    <property type="project" value="UniProtKB-ARBA"/>
</dbReference>
<dbReference type="PANTHER" id="PTHR47926:SF373">
    <property type="entry name" value="TETRATRICOPEPTIDE-LIKE HELICAL DOMAIN SUPERFAMILY, DYW DOMAIN-CONTAINING PROTEIN"/>
    <property type="match status" value="1"/>
</dbReference>
<reference evidence="2" key="1">
    <citation type="submission" date="2019-11" db="EMBL/GenBank/DDBJ databases">
        <authorList>
            <person name="Liu Y."/>
            <person name="Hou J."/>
            <person name="Li T.-Q."/>
            <person name="Guan C.-H."/>
            <person name="Wu X."/>
            <person name="Wu H.-Z."/>
            <person name="Ling F."/>
            <person name="Zhang R."/>
            <person name="Shi X.-G."/>
            <person name="Ren J.-P."/>
            <person name="Chen E.-F."/>
            <person name="Sun J.-M."/>
        </authorList>
    </citation>
    <scope>NUCLEOTIDE SEQUENCE</scope>
    <source>
        <strain evidence="2">Adult_tree_wgs_1</strain>
        <tissue evidence="2">Leaves</tissue>
    </source>
</reference>
<dbReference type="GO" id="GO:0003723">
    <property type="term" value="F:RNA binding"/>
    <property type="evidence" value="ECO:0007669"/>
    <property type="project" value="InterPro"/>
</dbReference>
<dbReference type="Pfam" id="PF01535">
    <property type="entry name" value="PPR"/>
    <property type="match status" value="2"/>
</dbReference>
<name>A0A834H7F0_RHOSS</name>
<dbReference type="PANTHER" id="PTHR47926">
    <property type="entry name" value="PENTATRICOPEPTIDE REPEAT-CONTAINING PROTEIN"/>
    <property type="match status" value="1"/>
</dbReference>
<dbReference type="OrthoDB" id="1721973at2759"/>
<organism evidence="2 3">
    <name type="scientific">Rhododendron simsii</name>
    <name type="common">Sims's rhododendron</name>
    <dbReference type="NCBI Taxonomy" id="118357"/>
    <lineage>
        <taxon>Eukaryota</taxon>
        <taxon>Viridiplantae</taxon>
        <taxon>Streptophyta</taxon>
        <taxon>Embryophyta</taxon>
        <taxon>Tracheophyta</taxon>
        <taxon>Spermatophyta</taxon>
        <taxon>Magnoliopsida</taxon>
        <taxon>eudicotyledons</taxon>
        <taxon>Gunneridae</taxon>
        <taxon>Pentapetalae</taxon>
        <taxon>asterids</taxon>
        <taxon>Ericales</taxon>
        <taxon>Ericaceae</taxon>
        <taxon>Ericoideae</taxon>
        <taxon>Rhodoreae</taxon>
        <taxon>Rhododendron</taxon>
    </lineage>
</organism>
<protein>
    <recommendedName>
        <fullName evidence="4">Pentatricopeptide repeat-containing protein</fullName>
    </recommendedName>
</protein>